<name>A0A5C5ZC90_9BACT</name>
<sequence>MTKLTDYVKTAEAAEILGVSQNTLRKWAEAGKIPMRRNPANGYRLFKRSDLEQFLKKLDQPTSNKRPK</sequence>
<evidence type="ECO:0000259" key="1">
    <source>
        <dbReference type="Pfam" id="PF12728"/>
    </source>
</evidence>
<evidence type="ECO:0000313" key="3">
    <source>
        <dbReference type="Proteomes" id="UP000315010"/>
    </source>
</evidence>
<evidence type="ECO:0000313" key="2">
    <source>
        <dbReference type="EMBL" id="TWT84758.1"/>
    </source>
</evidence>
<gene>
    <name evidence="2" type="ORF">CA13_62380</name>
</gene>
<dbReference type="Pfam" id="PF12728">
    <property type="entry name" value="HTH_17"/>
    <property type="match status" value="1"/>
</dbReference>
<dbReference type="AlphaFoldDB" id="A0A5C5ZC90"/>
<keyword evidence="3" id="KW-1185">Reference proteome</keyword>
<protein>
    <submittedName>
        <fullName evidence="2">Polar chromosome segregation protein</fullName>
    </submittedName>
</protein>
<accession>A0A5C5ZC90</accession>
<feature type="domain" description="Helix-turn-helix" evidence="1">
    <location>
        <begin position="7"/>
        <end position="57"/>
    </location>
</feature>
<comment type="caution">
    <text evidence="2">The sequence shown here is derived from an EMBL/GenBank/DDBJ whole genome shotgun (WGS) entry which is preliminary data.</text>
</comment>
<dbReference type="InterPro" id="IPR009061">
    <property type="entry name" value="DNA-bd_dom_put_sf"/>
</dbReference>
<dbReference type="InterPro" id="IPR041657">
    <property type="entry name" value="HTH_17"/>
</dbReference>
<dbReference type="OrthoDB" id="290198at2"/>
<dbReference type="GO" id="GO:0003677">
    <property type="term" value="F:DNA binding"/>
    <property type="evidence" value="ECO:0007669"/>
    <property type="project" value="InterPro"/>
</dbReference>
<dbReference type="CDD" id="cd04762">
    <property type="entry name" value="HTH_MerR-trunc"/>
    <property type="match status" value="1"/>
</dbReference>
<dbReference type="Proteomes" id="UP000315010">
    <property type="component" value="Unassembled WGS sequence"/>
</dbReference>
<organism evidence="2 3">
    <name type="scientific">Novipirellula herctigrandis</name>
    <dbReference type="NCBI Taxonomy" id="2527986"/>
    <lineage>
        <taxon>Bacteria</taxon>
        <taxon>Pseudomonadati</taxon>
        <taxon>Planctomycetota</taxon>
        <taxon>Planctomycetia</taxon>
        <taxon>Pirellulales</taxon>
        <taxon>Pirellulaceae</taxon>
        <taxon>Novipirellula</taxon>
    </lineage>
</organism>
<dbReference type="EMBL" id="SJPJ01000001">
    <property type="protein sequence ID" value="TWT84758.1"/>
    <property type="molecule type" value="Genomic_DNA"/>
</dbReference>
<dbReference type="NCBIfam" id="TIGR01764">
    <property type="entry name" value="excise"/>
    <property type="match status" value="1"/>
</dbReference>
<proteinExistence type="predicted"/>
<dbReference type="SUPFAM" id="SSF46955">
    <property type="entry name" value="Putative DNA-binding domain"/>
    <property type="match status" value="1"/>
</dbReference>
<dbReference type="RefSeq" id="WP_146402620.1">
    <property type="nucleotide sequence ID" value="NZ_SJPJ01000001.1"/>
</dbReference>
<dbReference type="InterPro" id="IPR010093">
    <property type="entry name" value="SinI_DNA-bd"/>
</dbReference>
<dbReference type="Gene3D" id="1.10.1660.10">
    <property type="match status" value="1"/>
</dbReference>
<reference evidence="2 3" key="1">
    <citation type="submission" date="2019-02" db="EMBL/GenBank/DDBJ databases">
        <title>Deep-cultivation of Planctomycetes and their phenomic and genomic characterization uncovers novel biology.</title>
        <authorList>
            <person name="Wiegand S."/>
            <person name="Jogler M."/>
            <person name="Boedeker C."/>
            <person name="Pinto D."/>
            <person name="Vollmers J."/>
            <person name="Rivas-Marin E."/>
            <person name="Kohn T."/>
            <person name="Peeters S.H."/>
            <person name="Heuer A."/>
            <person name="Rast P."/>
            <person name="Oberbeckmann S."/>
            <person name="Bunk B."/>
            <person name="Jeske O."/>
            <person name="Meyerdierks A."/>
            <person name="Storesund J.E."/>
            <person name="Kallscheuer N."/>
            <person name="Luecker S."/>
            <person name="Lage O.M."/>
            <person name="Pohl T."/>
            <person name="Merkel B.J."/>
            <person name="Hornburger P."/>
            <person name="Mueller R.-W."/>
            <person name="Bruemmer F."/>
            <person name="Labrenz M."/>
            <person name="Spormann A.M."/>
            <person name="Op Den Camp H."/>
            <person name="Overmann J."/>
            <person name="Amann R."/>
            <person name="Jetten M.S.M."/>
            <person name="Mascher T."/>
            <person name="Medema M.H."/>
            <person name="Devos D.P."/>
            <person name="Kaster A.-K."/>
            <person name="Ovreas L."/>
            <person name="Rohde M."/>
            <person name="Galperin M.Y."/>
            <person name="Jogler C."/>
        </authorList>
    </citation>
    <scope>NUCLEOTIDE SEQUENCE [LARGE SCALE GENOMIC DNA]</scope>
    <source>
        <strain evidence="2 3">CA13</strain>
    </source>
</reference>